<accession>A0A9W6SNQ5</accession>
<dbReference type="InterPro" id="IPR036689">
    <property type="entry name" value="ESAT-6-like_sf"/>
</dbReference>
<sequence>MSEGFETLPASLRDAGGLMGKAAEALEKEWTALDAKVQGMGDIFGDDDVGGLIGMSYQAAHEIAQENLSSVMEALGGFGEGLTDMAQNYEDAESALTETFRKFER</sequence>
<comment type="caution">
    <text evidence="1">The sequence shown here is derived from an EMBL/GenBank/DDBJ whole genome shotgun (WGS) entry which is preliminary data.</text>
</comment>
<dbReference type="RefSeq" id="WP_285665369.1">
    <property type="nucleotide sequence ID" value="NZ_BSTX01000003.1"/>
</dbReference>
<evidence type="ECO:0008006" key="3">
    <source>
        <dbReference type="Google" id="ProtNLM"/>
    </source>
</evidence>
<dbReference type="Gene3D" id="1.10.287.1060">
    <property type="entry name" value="ESAT-6-like"/>
    <property type="match status" value="1"/>
</dbReference>
<name>A0A9W6SNQ5_9ACTN</name>
<gene>
    <name evidence="1" type="ORF">Afil01_50520</name>
</gene>
<organism evidence="1 2">
    <name type="scientific">Actinorhabdospora filicis</name>
    <dbReference type="NCBI Taxonomy" id="1785913"/>
    <lineage>
        <taxon>Bacteria</taxon>
        <taxon>Bacillati</taxon>
        <taxon>Actinomycetota</taxon>
        <taxon>Actinomycetes</taxon>
        <taxon>Micromonosporales</taxon>
        <taxon>Micromonosporaceae</taxon>
        <taxon>Actinorhabdospora</taxon>
    </lineage>
</organism>
<dbReference type="SUPFAM" id="SSF140453">
    <property type="entry name" value="EsxAB dimer-like"/>
    <property type="match status" value="1"/>
</dbReference>
<keyword evidence="2" id="KW-1185">Reference proteome</keyword>
<reference evidence="1" key="1">
    <citation type="submission" date="2023-03" db="EMBL/GenBank/DDBJ databases">
        <title>Actinorhabdospora filicis NBRC 111898.</title>
        <authorList>
            <person name="Ichikawa N."/>
            <person name="Sato H."/>
            <person name="Tonouchi N."/>
        </authorList>
    </citation>
    <scope>NUCLEOTIDE SEQUENCE</scope>
    <source>
        <strain evidence="1">NBRC 111898</strain>
    </source>
</reference>
<dbReference type="EMBL" id="BSTX01000003">
    <property type="protein sequence ID" value="GLZ80245.1"/>
    <property type="molecule type" value="Genomic_DNA"/>
</dbReference>
<protein>
    <recommendedName>
        <fullName evidence="3">Excreted virulence factor EspC, type VII ESX diderm</fullName>
    </recommendedName>
</protein>
<dbReference type="Proteomes" id="UP001165079">
    <property type="component" value="Unassembled WGS sequence"/>
</dbReference>
<proteinExistence type="predicted"/>
<dbReference type="AlphaFoldDB" id="A0A9W6SNQ5"/>
<evidence type="ECO:0000313" key="2">
    <source>
        <dbReference type="Proteomes" id="UP001165079"/>
    </source>
</evidence>
<evidence type="ECO:0000313" key="1">
    <source>
        <dbReference type="EMBL" id="GLZ80245.1"/>
    </source>
</evidence>